<evidence type="ECO:0000313" key="2">
    <source>
        <dbReference type="Proteomes" id="UP001497700"/>
    </source>
</evidence>
<dbReference type="EMBL" id="MU393500">
    <property type="protein sequence ID" value="KAI4863637.1"/>
    <property type="molecule type" value="Genomic_DNA"/>
</dbReference>
<name>A0ACB9YWR8_9PEZI</name>
<accession>A0ACB9YWR8</accession>
<evidence type="ECO:0000313" key="1">
    <source>
        <dbReference type="EMBL" id="KAI4863637.1"/>
    </source>
</evidence>
<protein>
    <submittedName>
        <fullName evidence="1">Uncharacterized protein</fullName>
    </submittedName>
</protein>
<dbReference type="Proteomes" id="UP001497700">
    <property type="component" value="Unassembled WGS sequence"/>
</dbReference>
<sequence length="175" mass="19424">MDATADAASAIAGVLSLTIQVAQLTQNHTSRVKKLPGSVALYLEKLVVLKTLLCGVQDTLLLQSSTPGFNAIANQSLHVELKYVQDELENLHDKLQVAQRHKTSIMVKTLLWPFQDDETIRWANSLGHCKDRIQATTLMSGLRLQLATLDEIRELRNKTETVEQGCRVPKTVIVP</sequence>
<reference evidence="1 2" key="1">
    <citation type="journal article" date="2022" name="New Phytol.">
        <title>Ecological generalism drives hyperdiversity of secondary metabolite gene clusters in xylarialean endophytes.</title>
        <authorList>
            <person name="Franco M.E.E."/>
            <person name="Wisecaver J.H."/>
            <person name="Arnold A.E."/>
            <person name="Ju Y.M."/>
            <person name="Slot J.C."/>
            <person name="Ahrendt S."/>
            <person name="Moore L.P."/>
            <person name="Eastman K.E."/>
            <person name="Scott K."/>
            <person name="Konkel Z."/>
            <person name="Mondo S.J."/>
            <person name="Kuo A."/>
            <person name="Hayes R.D."/>
            <person name="Haridas S."/>
            <person name="Andreopoulos B."/>
            <person name="Riley R."/>
            <person name="LaButti K."/>
            <person name="Pangilinan J."/>
            <person name="Lipzen A."/>
            <person name="Amirebrahimi M."/>
            <person name="Yan J."/>
            <person name="Adam C."/>
            <person name="Keymanesh K."/>
            <person name="Ng V."/>
            <person name="Louie K."/>
            <person name="Northen T."/>
            <person name="Drula E."/>
            <person name="Henrissat B."/>
            <person name="Hsieh H.M."/>
            <person name="Youens-Clark K."/>
            <person name="Lutzoni F."/>
            <person name="Miadlikowska J."/>
            <person name="Eastwood D.C."/>
            <person name="Hamelin R.C."/>
            <person name="Grigoriev I.V."/>
            <person name="U'Ren J.M."/>
        </authorList>
    </citation>
    <scope>NUCLEOTIDE SEQUENCE [LARGE SCALE GENOMIC DNA]</scope>
    <source>
        <strain evidence="1 2">CBS 119005</strain>
    </source>
</reference>
<comment type="caution">
    <text evidence="1">The sequence shown here is derived from an EMBL/GenBank/DDBJ whole genome shotgun (WGS) entry which is preliminary data.</text>
</comment>
<keyword evidence="2" id="KW-1185">Reference proteome</keyword>
<proteinExistence type="predicted"/>
<gene>
    <name evidence="1" type="ORF">F4820DRAFT_367873</name>
</gene>
<organism evidence="1 2">
    <name type="scientific">Hypoxylon rubiginosum</name>
    <dbReference type="NCBI Taxonomy" id="110542"/>
    <lineage>
        <taxon>Eukaryota</taxon>
        <taxon>Fungi</taxon>
        <taxon>Dikarya</taxon>
        <taxon>Ascomycota</taxon>
        <taxon>Pezizomycotina</taxon>
        <taxon>Sordariomycetes</taxon>
        <taxon>Xylariomycetidae</taxon>
        <taxon>Xylariales</taxon>
        <taxon>Hypoxylaceae</taxon>
        <taxon>Hypoxylon</taxon>
    </lineage>
</organism>